<sequence length="118" mass="13321">MTIKFLADENFDHKTLAGLKRREPDLDIVPVQEVGLREVDDPQVLEWAAREERIVVTHDVSTFADFAYERVAAGLPMPGVIEIPESVPRSVVIDELILIAGASEPDDWENRVVYLPLR</sequence>
<evidence type="ECO:0000313" key="2">
    <source>
        <dbReference type="EMBL" id="TNM37721.1"/>
    </source>
</evidence>
<evidence type="ECO:0000313" key="3">
    <source>
        <dbReference type="Proteomes" id="UP000313231"/>
    </source>
</evidence>
<evidence type="ECO:0000259" key="1">
    <source>
        <dbReference type="Pfam" id="PF18480"/>
    </source>
</evidence>
<organism evidence="2 3">
    <name type="scientific">Nocardioides albidus</name>
    <dbReference type="NCBI Taxonomy" id="1517589"/>
    <lineage>
        <taxon>Bacteria</taxon>
        <taxon>Bacillati</taxon>
        <taxon>Actinomycetota</taxon>
        <taxon>Actinomycetes</taxon>
        <taxon>Propionibacteriales</taxon>
        <taxon>Nocardioidaceae</taxon>
        <taxon>Nocardioides</taxon>
    </lineage>
</organism>
<dbReference type="Proteomes" id="UP000313231">
    <property type="component" value="Unassembled WGS sequence"/>
</dbReference>
<dbReference type="Pfam" id="PF18480">
    <property type="entry name" value="DUF5615"/>
    <property type="match status" value="1"/>
</dbReference>
<dbReference type="AlphaFoldDB" id="A0A5C4VPK6"/>
<keyword evidence="3" id="KW-1185">Reference proteome</keyword>
<dbReference type="RefSeq" id="WP_139624267.1">
    <property type="nucleotide sequence ID" value="NZ_VDMP01000026.1"/>
</dbReference>
<dbReference type="OrthoDB" id="5071614at2"/>
<dbReference type="EMBL" id="VDMP01000026">
    <property type="protein sequence ID" value="TNM37721.1"/>
    <property type="molecule type" value="Genomic_DNA"/>
</dbReference>
<comment type="caution">
    <text evidence="2">The sequence shown here is derived from an EMBL/GenBank/DDBJ whole genome shotgun (WGS) entry which is preliminary data.</text>
</comment>
<reference evidence="2 3" key="1">
    <citation type="journal article" date="2016" name="Int. J. Syst. Evol. Microbiol.">
        <title>Nocardioides albidus sp. nov., an actinobacterium isolated from garden soil.</title>
        <authorList>
            <person name="Singh H."/>
            <person name="Du J."/>
            <person name="Trinh H."/>
            <person name="Won K."/>
            <person name="Yang J.E."/>
            <person name="Yin C."/>
            <person name="Kook M."/>
            <person name="Yi T.H."/>
        </authorList>
    </citation>
    <scope>NUCLEOTIDE SEQUENCE [LARGE SCALE GENOMIC DNA]</scope>
    <source>
        <strain evidence="2 3">CCTCC AB 2015297</strain>
    </source>
</reference>
<protein>
    <recommendedName>
        <fullName evidence="1">DUF5615 domain-containing protein</fullName>
    </recommendedName>
</protein>
<proteinExistence type="predicted"/>
<gene>
    <name evidence="2" type="ORF">FHP29_18235</name>
</gene>
<dbReference type="InterPro" id="IPR041049">
    <property type="entry name" value="DUF5615"/>
</dbReference>
<accession>A0A5C4VPK6</accession>
<name>A0A5C4VPK6_9ACTN</name>
<feature type="domain" description="DUF5615" evidence="1">
    <location>
        <begin position="4"/>
        <end position="94"/>
    </location>
</feature>